<dbReference type="Proteomes" id="UP001266305">
    <property type="component" value="Unassembled WGS sequence"/>
</dbReference>
<protein>
    <submittedName>
        <fullName evidence="2">NACHT, LRR and PYD domains-containing protein 9</fullName>
    </submittedName>
</protein>
<dbReference type="InterPro" id="IPR032675">
    <property type="entry name" value="LRR_dom_sf"/>
</dbReference>
<evidence type="ECO:0000313" key="3">
    <source>
        <dbReference type="Proteomes" id="UP001266305"/>
    </source>
</evidence>
<dbReference type="PANTHER" id="PTHR45690">
    <property type="entry name" value="NACHT, LRR AND PYD DOMAINS-CONTAINING PROTEIN 12"/>
    <property type="match status" value="1"/>
</dbReference>
<dbReference type="PANTHER" id="PTHR45690:SF4">
    <property type="entry name" value="NACHT, LRR AND PYD DOMAINS-CONTAINING PROTEIN 10"/>
    <property type="match status" value="1"/>
</dbReference>
<comment type="caution">
    <text evidence="2">The sequence shown here is derived from an EMBL/GenBank/DDBJ whole genome shotgun (WGS) entry which is preliminary data.</text>
</comment>
<keyword evidence="3" id="KW-1185">Reference proteome</keyword>
<reference evidence="2 3" key="1">
    <citation type="submission" date="2023-05" db="EMBL/GenBank/DDBJ databases">
        <title>B98-5 Cell Line De Novo Hybrid Assembly: An Optical Mapping Approach.</title>
        <authorList>
            <person name="Kananen K."/>
            <person name="Auerbach J.A."/>
            <person name="Kautto E."/>
            <person name="Blachly J.S."/>
        </authorList>
    </citation>
    <scope>NUCLEOTIDE SEQUENCE [LARGE SCALE GENOMIC DNA]</scope>
    <source>
        <strain evidence="2">B95-8</strain>
        <tissue evidence="2">Cell line</tissue>
    </source>
</reference>
<sequence>MSSSPLAGYQVHHQTGDRGRVADQQVKGAGPAQCDLSHEACEDIPSALTCNNKQKLLSLAENPLRDKGMAFLCEALKHPNCTLEKVMLRYCCLTCASCDNIPVLLRSKSLSLLDLGSNHLEHYAVAFLCEALKQPDCSIGQLWLMACLLTSDSCKNTADVLICNEKLKILKHRHNEVGDAGVKQLGEALKHPNCRVSWSTNMSDQPRLLSRPHCCTHSQQNAEEPVPRLDYLGP</sequence>
<name>A0ABQ9V374_SAGOE</name>
<feature type="region of interest" description="Disordered" evidence="1">
    <location>
        <begin position="1"/>
        <end position="22"/>
    </location>
</feature>
<evidence type="ECO:0000256" key="1">
    <source>
        <dbReference type="SAM" id="MobiDB-lite"/>
    </source>
</evidence>
<dbReference type="SUPFAM" id="SSF52047">
    <property type="entry name" value="RNI-like"/>
    <property type="match status" value="1"/>
</dbReference>
<gene>
    <name evidence="2" type="primary">NLRP9_2</name>
    <name evidence="2" type="ORF">P7K49_017688</name>
</gene>
<dbReference type="Gene3D" id="3.80.10.10">
    <property type="entry name" value="Ribonuclease Inhibitor"/>
    <property type="match status" value="1"/>
</dbReference>
<dbReference type="SMART" id="SM00368">
    <property type="entry name" value="LRR_RI"/>
    <property type="match status" value="4"/>
</dbReference>
<evidence type="ECO:0000313" key="2">
    <source>
        <dbReference type="EMBL" id="KAK2103832.1"/>
    </source>
</evidence>
<dbReference type="EMBL" id="JASSZA010000008">
    <property type="protein sequence ID" value="KAK2103832.1"/>
    <property type="molecule type" value="Genomic_DNA"/>
</dbReference>
<accession>A0ABQ9V374</accession>
<dbReference type="InterPro" id="IPR050637">
    <property type="entry name" value="NLRP_innate_immun_reg"/>
</dbReference>
<organism evidence="2 3">
    <name type="scientific">Saguinus oedipus</name>
    <name type="common">Cotton-top tamarin</name>
    <name type="synonym">Oedipomidas oedipus</name>
    <dbReference type="NCBI Taxonomy" id="9490"/>
    <lineage>
        <taxon>Eukaryota</taxon>
        <taxon>Metazoa</taxon>
        <taxon>Chordata</taxon>
        <taxon>Craniata</taxon>
        <taxon>Vertebrata</taxon>
        <taxon>Euteleostomi</taxon>
        <taxon>Mammalia</taxon>
        <taxon>Eutheria</taxon>
        <taxon>Euarchontoglires</taxon>
        <taxon>Primates</taxon>
        <taxon>Haplorrhini</taxon>
        <taxon>Platyrrhini</taxon>
        <taxon>Cebidae</taxon>
        <taxon>Callitrichinae</taxon>
        <taxon>Saguinus</taxon>
    </lineage>
</organism>
<proteinExistence type="predicted"/>